<dbReference type="Proteomes" id="UP000572528">
    <property type="component" value="Unassembled WGS sequence"/>
</dbReference>
<comment type="caution">
    <text evidence="2">The sequence shown here is derived from an EMBL/GenBank/DDBJ whole genome shotgun (WGS) entry which is preliminary data.</text>
</comment>
<evidence type="ECO:0008006" key="4">
    <source>
        <dbReference type="Google" id="ProtNLM"/>
    </source>
</evidence>
<dbReference type="EMBL" id="JACBXV010000443">
    <property type="protein sequence ID" value="NYS70591.1"/>
    <property type="molecule type" value="Genomic_DNA"/>
</dbReference>
<feature type="region of interest" description="Disordered" evidence="1">
    <location>
        <begin position="81"/>
        <end position="117"/>
    </location>
</feature>
<evidence type="ECO:0000256" key="1">
    <source>
        <dbReference type="SAM" id="MobiDB-lite"/>
    </source>
</evidence>
<reference evidence="2 3" key="1">
    <citation type="submission" date="2020-07" db="EMBL/GenBank/DDBJ databases">
        <title>MOT database genomes.</title>
        <authorList>
            <person name="Joseph S."/>
            <person name="Aduse-Opoku J."/>
            <person name="Hashim A."/>
            <person name="Wade W."/>
            <person name="Curtis M."/>
        </authorList>
    </citation>
    <scope>NUCLEOTIDE SEQUENCE [LARGE SCALE GENOMIC DNA]</scope>
    <source>
        <strain evidence="2 3">WMus004</strain>
    </source>
</reference>
<feature type="non-terminal residue" evidence="2">
    <location>
        <position position="117"/>
    </location>
</feature>
<dbReference type="RefSeq" id="WP_218929456.1">
    <property type="nucleotide sequence ID" value="NZ_JACBXV010000443.1"/>
</dbReference>
<evidence type="ECO:0000313" key="3">
    <source>
        <dbReference type="Proteomes" id="UP000572528"/>
    </source>
</evidence>
<sequence length="117" mass="12973">LIPGATPTTRKPPPRSRIPQRGQRRSRIQANGTARLRSIVFLVSTAHAGYEVEITWDPETIVFTIPDGQVLAQYTWPAPGITYVSPHTSNPPDGPAHYQTQTSPKSRHTNRHPCPDT</sequence>
<proteinExistence type="predicted"/>
<dbReference type="AlphaFoldDB" id="A0A853ER51"/>
<evidence type="ECO:0000313" key="2">
    <source>
        <dbReference type="EMBL" id="NYS70591.1"/>
    </source>
</evidence>
<feature type="non-terminal residue" evidence="2">
    <location>
        <position position="1"/>
    </location>
</feature>
<accession>A0A853ER51</accession>
<feature type="region of interest" description="Disordered" evidence="1">
    <location>
        <begin position="1"/>
        <end position="32"/>
    </location>
</feature>
<gene>
    <name evidence="2" type="ORF">HZZ05_13960</name>
</gene>
<protein>
    <recommendedName>
        <fullName evidence="4">IS481 family transposase</fullName>
    </recommendedName>
</protein>
<name>A0A853ER51_9ACTO</name>
<organism evidence="2 3">
    <name type="scientific">Actinomyces bowdenii</name>
    <dbReference type="NCBI Taxonomy" id="131109"/>
    <lineage>
        <taxon>Bacteria</taxon>
        <taxon>Bacillati</taxon>
        <taxon>Actinomycetota</taxon>
        <taxon>Actinomycetes</taxon>
        <taxon>Actinomycetales</taxon>
        <taxon>Actinomycetaceae</taxon>
        <taxon>Actinomyces</taxon>
    </lineage>
</organism>